<name>A0A1H8YMZ5_9PSEU</name>
<dbReference type="EMBL" id="FOEF01000022">
    <property type="protein sequence ID" value="SEP52748.1"/>
    <property type="molecule type" value="Genomic_DNA"/>
</dbReference>
<keyword evidence="1" id="KW-1133">Transmembrane helix</keyword>
<proteinExistence type="predicted"/>
<keyword evidence="3" id="KW-1185">Reference proteome</keyword>
<dbReference type="Proteomes" id="UP000198582">
    <property type="component" value="Unassembled WGS sequence"/>
</dbReference>
<organism evidence="2 3">
    <name type="scientific">Amycolatopsis saalfeldensis</name>
    <dbReference type="NCBI Taxonomy" id="394193"/>
    <lineage>
        <taxon>Bacteria</taxon>
        <taxon>Bacillati</taxon>
        <taxon>Actinomycetota</taxon>
        <taxon>Actinomycetes</taxon>
        <taxon>Pseudonocardiales</taxon>
        <taxon>Pseudonocardiaceae</taxon>
        <taxon>Amycolatopsis</taxon>
    </lineage>
</organism>
<sequence length="96" mass="9397">MAGGAFVCGVRLGSAVAVWRVVPCFGWLVAGVVVGLVGAVAGLWGLFRLVVVGDGLVAVVVVLLGVVVGRWMGSGVCRPVVLGGGLVGGVGVVAGW</sequence>
<evidence type="ECO:0000313" key="2">
    <source>
        <dbReference type="EMBL" id="SEP52748.1"/>
    </source>
</evidence>
<accession>A0A1H8YMZ5</accession>
<feature type="transmembrane region" description="Helical" evidence="1">
    <location>
        <begin position="25"/>
        <end position="44"/>
    </location>
</feature>
<gene>
    <name evidence="2" type="ORF">SAMN04489732_12233</name>
</gene>
<reference evidence="2 3" key="1">
    <citation type="submission" date="2016-10" db="EMBL/GenBank/DDBJ databases">
        <authorList>
            <person name="de Groot N.N."/>
        </authorList>
    </citation>
    <scope>NUCLEOTIDE SEQUENCE [LARGE SCALE GENOMIC DNA]</scope>
    <source>
        <strain evidence="2 3">DSM 44993</strain>
    </source>
</reference>
<keyword evidence="1" id="KW-0812">Transmembrane</keyword>
<dbReference type="AlphaFoldDB" id="A0A1H8YMZ5"/>
<evidence type="ECO:0000313" key="3">
    <source>
        <dbReference type="Proteomes" id="UP000198582"/>
    </source>
</evidence>
<evidence type="ECO:0000256" key="1">
    <source>
        <dbReference type="SAM" id="Phobius"/>
    </source>
</evidence>
<feature type="transmembrane region" description="Helical" evidence="1">
    <location>
        <begin position="51"/>
        <end position="72"/>
    </location>
</feature>
<protein>
    <submittedName>
        <fullName evidence="2">Uncharacterized protein</fullName>
    </submittedName>
</protein>
<keyword evidence="1" id="KW-0472">Membrane</keyword>